<feature type="domain" description="Chlorhexidine efflux transporter" evidence="2">
    <location>
        <begin position="73"/>
        <end position="135"/>
    </location>
</feature>
<dbReference type="Pfam" id="PF05232">
    <property type="entry name" value="BTP"/>
    <property type="match status" value="2"/>
</dbReference>
<dbReference type="RefSeq" id="WP_044346818.1">
    <property type="nucleotide sequence ID" value="NZ_AZAC01000003.1"/>
</dbReference>
<dbReference type="OrthoDB" id="1631120at2"/>
<dbReference type="EMBL" id="AZAC01000003">
    <property type="protein sequence ID" value="KIX15320.1"/>
    <property type="molecule type" value="Genomic_DNA"/>
</dbReference>
<keyword evidence="1" id="KW-0472">Membrane</keyword>
<dbReference type="STRING" id="1429043.X474_04050"/>
<feature type="domain" description="Chlorhexidine efflux transporter" evidence="2">
    <location>
        <begin position="2"/>
        <end position="63"/>
    </location>
</feature>
<feature type="transmembrane region" description="Helical" evidence="1">
    <location>
        <begin position="36"/>
        <end position="58"/>
    </location>
</feature>
<feature type="transmembrane region" description="Helical" evidence="1">
    <location>
        <begin position="105"/>
        <end position="130"/>
    </location>
</feature>
<feature type="transmembrane region" description="Helical" evidence="1">
    <location>
        <begin position="79"/>
        <end position="99"/>
    </location>
</feature>
<protein>
    <submittedName>
        <fullName evidence="3">Membrane protein</fullName>
    </submittedName>
</protein>
<evidence type="ECO:0000313" key="3">
    <source>
        <dbReference type="EMBL" id="KIX15320.1"/>
    </source>
</evidence>
<dbReference type="InParanoid" id="A0A0D2K0R6"/>
<keyword evidence="4" id="KW-1185">Reference proteome</keyword>
<accession>A0A0D2K0R6</accession>
<dbReference type="InterPro" id="IPR058208">
    <property type="entry name" value="PACE"/>
</dbReference>
<feature type="transmembrane region" description="Helical" evidence="1">
    <location>
        <begin position="12"/>
        <end position="30"/>
    </location>
</feature>
<evidence type="ECO:0000256" key="1">
    <source>
        <dbReference type="SAM" id="Phobius"/>
    </source>
</evidence>
<keyword evidence="1" id="KW-0812">Transmembrane</keyword>
<dbReference type="Proteomes" id="UP000032233">
    <property type="component" value="Unassembled WGS sequence"/>
</dbReference>
<proteinExistence type="predicted"/>
<gene>
    <name evidence="3" type="ORF">X474_04050</name>
</gene>
<keyword evidence="1" id="KW-1133">Transmembrane helix</keyword>
<name>A0A0D2K0R6_9BACT</name>
<evidence type="ECO:0000259" key="2">
    <source>
        <dbReference type="Pfam" id="PF05232"/>
    </source>
</evidence>
<dbReference type="InterPro" id="IPR007896">
    <property type="entry name" value="BTP_bacteria"/>
</dbReference>
<evidence type="ECO:0000313" key="4">
    <source>
        <dbReference type="Proteomes" id="UP000032233"/>
    </source>
</evidence>
<dbReference type="AlphaFoldDB" id="A0A0D2K0R6"/>
<dbReference type="NCBIfam" id="NF033664">
    <property type="entry name" value="PACE_transport"/>
    <property type="match status" value="1"/>
</dbReference>
<sequence>MRKTWDRARHAILFEVVLLGISILVLNLMLKQPSAAIGKTAVTLTILAMLWNAVYNYLFDRLLLAFKRPLYPRGFRLRAVHSVSFELGFMSITIPIVMFQLGLNLWQAFLFDLGYVVGVPIYALVFNWLYDVIFPAPSSPAMAGAGD</sequence>
<reference evidence="3 4" key="1">
    <citation type="submission" date="2013-11" db="EMBL/GenBank/DDBJ databases">
        <title>Metagenomic analysis of a methanogenic consortium involved in long chain n-alkane degradation.</title>
        <authorList>
            <person name="Davidova I.A."/>
            <person name="Callaghan A.V."/>
            <person name="Wawrik B."/>
            <person name="Pruitt S."/>
            <person name="Marks C."/>
            <person name="Duncan K.E."/>
            <person name="Suflita J.M."/>
        </authorList>
    </citation>
    <scope>NUCLEOTIDE SEQUENCE [LARGE SCALE GENOMIC DNA]</scope>
    <source>
        <strain evidence="3 4">SPR</strain>
    </source>
</reference>
<organism evidence="3 4">
    <name type="scientific">Dethiosulfatarculus sandiegensis</name>
    <dbReference type="NCBI Taxonomy" id="1429043"/>
    <lineage>
        <taxon>Bacteria</taxon>
        <taxon>Pseudomonadati</taxon>
        <taxon>Thermodesulfobacteriota</taxon>
        <taxon>Desulfarculia</taxon>
        <taxon>Desulfarculales</taxon>
        <taxon>Desulfarculaceae</taxon>
        <taxon>Dethiosulfatarculus</taxon>
    </lineage>
</organism>
<comment type="caution">
    <text evidence="3">The sequence shown here is derived from an EMBL/GenBank/DDBJ whole genome shotgun (WGS) entry which is preliminary data.</text>
</comment>